<sequence>MQQFGHCEASPCKIFFPSPGPLWAGRSRNLVRDGLPLSGNLAPI</sequence>
<evidence type="ECO:0000313" key="1">
    <source>
        <dbReference type="EMBL" id="EPX79519.1"/>
    </source>
</evidence>
<accession>S9RZW8</accession>
<name>S9RZW8_9RHOB</name>
<protein>
    <submittedName>
        <fullName evidence="1">Uncharacterized protein</fullName>
    </submittedName>
</protein>
<keyword evidence="2" id="KW-1185">Reference proteome</keyword>
<comment type="caution">
    <text evidence="1">The sequence shown here is derived from an EMBL/GenBank/DDBJ whole genome shotgun (WGS) entry which is preliminary data.</text>
</comment>
<proteinExistence type="predicted"/>
<dbReference type="EMBL" id="APVH01000036">
    <property type="protein sequence ID" value="EPX79519.1"/>
    <property type="molecule type" value="Genomic_DNA"/>
</dbReference>
<gene>
    <name evidence="1" type="ORF">Salmuc_04738</name>
</gene>
<evidence type="ECO:0000313" key="2">
    <source>
        <dbReference type="Proteomes" id="UP000015347"/>
    </source>
</evidence>
<dbReference type="HOGENOM" id="CLU_3221824_0_0_5"/>
<organism evidence="1 2">
    <name type="scientific">Salipiger mucosus DSM 16094</name>
    <dbReference type="NCBI Taxonomy" id="1123237"/>
    <lineage>
        <taxon>Bacteria</taxon>
        <taxon>Pseudomonadati</taxon>
        <taxon>Pseudomonadota</taxon>
        <taxon>Alphaproteobacteria</taxon>
        <taxon>Rhodobacterales</taxon>
        <taxon>Roseobacteraceae</taxon>
        <taxon>Salipiger</taxon>
    </lineage>
</organism>
<dbReference type="AlphaFoldDB" id="S9RZW8"/>
<dbReference type="Proteomes" id="UP000015347">
    <property type="component" value="Unassembled WGS sequence"/>
</dbReference>
<reference evidence="2" key="1">
    <citation type="journal article" date="2014" name="Stand. Genomic Sci.">
        <title>Genome sequence of the exopolysaccharide-producing Salipiger mucosus type strain (DSM 16094(T)), a moderately halophilic member of the Roseobacter clade.</title>
        <authorList>
            <person name="Riedel T."/>
            <person name="Spring S."/>
            <person name="Fiebig A."/>
            <person name="Petersen J."/>
            <person name="Kyrpides N.C."/>
            <person name="Goker M."/>
            <person name="Klenk H.P."/>
        </authorList>
    </citation>
    <scope>NUCLEOTIDE SEQUENCE [LARGE SCALE GENOMIC DNA]</scope>
    <source>
        <strain evidence="2">DSM 16094</strain>
    </source>
</reference>